<name>A0A853H4D5_9BURK</name>
<evidence type="ECO:0008006" key="4">
    <source>
        <dbReference type="Google" id="ProtNLM"/>
    </source>
</evidence>
<dbReference type="Proteomes" id="UP000554144">
    <property type="component" value="Unassembled WGS sequence"/>
</dbReference>
<dbReference type="AlphaFoldDB" id="A0A853H4D5"/>
<accession>A0A853H4D5</accession>
<evidence type="ECO:0000313" key="2">
    <source>
        <dbReference type="EMBL" id="NYT84984.1"/>
    </source>
</evidence>
<gene>
    <name evidence="2" type="ORF">H0A62_05145</name>
</gene>
<comment type="caution">
    <text evidence="2">The sequence shown here is derived from an EMBL/GenBank/DDBJ whole genome shotgun (WGS) entry which is preliminary data.</text>
</comment>
<evidence type="ECO:0000256" key="1">
    <source>
        <dbReference type="SAM" id="SignalP"/>
    </source>
</evidence>
<feature type="signal peptide" evidence="1">
    <location>
        <begin position="1"/>
        <end position="23"/>
    </location>
</feature>
<reference evidence="2 3" key="1">
    <citation type="submission" date="2020-07" db="EMBL/GenBank/DDBJ databases">
        <title>Taxonomic revisions and descriptions of new bacterial species based on genomic comparisons in the high-G+C-content subgroup of the family Alcaligenaceae.</title>
        <authorList>
            <person name="Szabo A."/>
            <person name="Felfoldi T."/>
        </authorList>
    </citation>
    <scope>NUCLEOTIDE SEQUENCE [LARGE SCALE GENOMIC DNA]</scope>
    <source>
        <strain evidence="2 3">DSM 25667</strain>
    </source>
</reference>
<sequence length="143" mass="15612">MNRLPALLLAVAANALPLSSAQANDDVLIVYDASGSMWGQVDGVNKIVTARKVMSELVKSWPENTNLGLIAYGHRSAGSCSDIETMIEPQRVDRDAFINTVNTITPKGKTLEFSMPEDAGDYEVRYLDVSQRTVLGRSIIKVQ</sequence>
<dbReference type="SUPFAM" id="SSF53300">
    <property type="entry name" value="vWA-like"/>
    <property type="match status" value="1"/>
</dbReference>
<keyword evidence="3" id="KW-1185">Reference proteome</keyword>
<dbReference type="OrthoDB" id="9783818at2"/>
<keyword evidence="1" id="KW-0732">Signal</keyword>
<evidence type="ECO:0000313" key="3">
    <source>
        <dbReference type="Proteomes" id="UP000554144"/>
    </source>
</evidence>
<dbReference type="InterPro" id="IPR036465">
    <property type="entry name" value="vWFA_dom_sf"/>
</dbReference>
<dbReference type="Gene3D" id="3.40.50.410">
    <property type="entry name" value="von Willebrand factor, type A domain"/>
    <property type="match status" value="1"/>
</dbReference>
<protein>
    <recommendedName>
        <fullName evidence="4">VWFA domain-containing protein</fullName>
    </recommendedName>
</protein>
<feature type="chain" id="PRO_5032372111" description="VWFA domain-containing protein" evidence="1">
    <location>
        <begin position="24"/>
        <end position="143"/>
    </location>
</feature>
<proteinExistence type="predicted"/>
<dbReference type="RefSeq" id="WP_130037599.1">
    <property type="nucleotide sequence ID" value="NZ_JACCEV010000001.1"/>
</dbReference>
<dbReference type="EMBL" id="JACCEV010000001">
    <property type="protein sequence ID" value="NYT84984.1"/>
    <property type="molecule type" value="Genomic_DNA"/>
</dbReference>
<organism evidence="2 3">
    <name type="scientific">Pollutimonas harenae</name>
    <dbReference type="NCBI Taxonomy" id="657015"/>
    <lineage>
        <taxon>Bacteria</taxon>
        <taxon>Pseudomonadati</taxon>
        <taxon>Pseudomonadota</taxon>
        <taxon>Betaproteobacteria</taxon>
        <taxon>Burkholderiales</taxon>
        <taxon>Alcaligenaceae</taxon>
        <taxon>Pollutimonas</taxon>
    </lineage>
</organism>